<organism evidence="2 3">
    <name type="scientific">Alsobacter metallidurans</name>
    <dbReference type="NCBI Taxonomy" id="340221"/>
    <lineage>
        <taxon>Bacteria</taxon>
        <taxon>Pseudomonadati</taxon>
        <taxon>Pseudomonadota</taxon>
        <taxon>Alphaproteobacteria</taxon>
        <taxon>Hyphomicrobiales</taxon>
        <taxon>Alsobacteraceae</taxon>
        <taxon>Alsobacter</taxon>
    </lineage>
</organism>
<proteinExistence type="predicted"/>
<dbReference type="Pfam" id="PF00501">
    <property type="entry name" value="AMP-binding"/>
    <property type="match status" value="1"/>
</dbReference>
<dbReference type="EMBL" id="BMES01000002">
    <property type="protein sequence ID" value="GGH20033.1"/>
    <property type="molecule type" value="Genomic_DNA"/>
</dbReference>
<evidence type="ECO:0000313" key="2">
    <source>
        <dbReference type="EMBL" id="GGH20033.1"/>
    </source>
</evidence>
<keyword evidence="3" id="KW-1185">Reference proteome</keyword>
<reference evidence="2" key="1">
    <citation type="journal article" date="2014" name="Int. J. Syst. Evol. Microbiol.">
        <title>Complete genome sequence of Corynebacterium casei LMG S-19264T (=DSM 44701T), isolated from a smear-ripened cheese.</title>
        <authorList>
            <consortium name="US DOE Joint Genome Institute (JGI-PGF)"/>
            <person name="Walter F."/>
            <person name="Albersmeier A."/>
            <person name="Kalinowski J."/>
            <person name="Ruckert C."/>
        </authorList>
    </citation>
    <scope>NUCLEOTIDE SEQUENCE</scope>
    <source>
        <strain evidence="2">CGMCC 1.12214</strain>
    </source>
</reference>
<dbReference type="RefSeq" id="WP_188517945.1">
    <property type="nucleotide sequence ID" value="NZ_BMES01000002.1"/>
</dbReference>
<dbReference type="AlphaFoldDB" id="A0A917MJV5"/>
<evidence type="ECO:0000259" key="1">
    <source>
        <dbReference type="Pfam" id="PF00501"/>
    </source>
</evidence>
<protein>
    <recommendedName>
        <fullName evidence="1">AMP-dependent synthetase/ligase domain-containing protein</fullName>
    </recommendedName>
</protein>
<name>A0A917MJV5_9HYPH</name>
<dbReference type="Proteomes" id="UP000603912">
    <property type="component" value="Unassembled WGS sequence"/>
</dbReference>
<sequence>MSHAEEIESAAPAPWSGVTLVDLFVSTANLNGQALAFAGFDCGGRVMRRTYAEAAQAVDNIVHRIDEIGLEPGSRVAVAMGASVEAPLAILAVLKAGMTPCLTPTWLPREALSAALQLLGARAIVSVGAVGDVRPAEALRAAAAMLPDGPRFLLAFGDRLPAGVTPLSDALIHSRDTGFVNAFENARPGPRPVLTLDLTPTGPVWRSHAQEMLIASALGVVTRGDLGAADPILTTLAPLTLAGLATGLIPALLTGATLHLHGPFDAGGLLQQLSMMVRPHLVAPAALERGLHQAELLGGAALSSAVLVHRAPARLQQRERPRAKASPIIDVLALRETALLLGPRREDGAADVSLASLRVPDATDGALVTEARVERGRLQVRGEGVSGGSPETGWADPGLVAKLDGDRIVSLDPA</sequence>
<reference evidence="2" key="2">
    <citation type="submission" date="2020-09" db="EMBL/GenBank/DDBJ databases">
        <authorList>
            <person name="Sun Q."/>
            <person name="Zhou Y."/>
        </authorList>
    </citation>
    <scope>NUCLEOTIDE SEQUENCE</scope>
    <source>
        <strain evidence="2">CGMCC 1.12214</strain>
    </source>
</reference>
<dbReference type="InterPro" id="IPR000873">
    <property type="entry name" value="AMP-dep_synth/lig_dom"/>
</dbReference>
<dbReference type="Gene3D" id="3.40.50.12780">
    <property type="entry name" value="N-terminal domain of ligase-like"/>
    <property type="match status" value="1"/>
</dbReference>
<accession>A0A917MJV5</accession>
<dbReference type="Gene3D" id="3.40.50.980">
    <property type="match status" value="1"/>
</dbReference>
<evidence type="ECO:0000313" key="3">
    <source>
        <dbReference type="Proteomes" id="UP000603912"/>
    </source>
</evidence>
<gene>
    <name evidence="2" type="ORF">GCM10007036_23320</name>
</gene>
<dbReference type="InterPro" id="IPR042099">
    <property type="entry name" value="ANL_N_sf"/>
</dbReference>
<dbReference type="SUPFAM" id="SSF56801">
    <property type="entry name" value="Acetyl-CoA synthetase-like"/>
    <property type="match status" value="1"/>
</dbReference>
<feature type="domain" description="AMP-dependent synthetase/ligase" evidence="1">
    <location>
        <begin position="36"/>
        <end position="140"/>
    </location>
</feature>
<comment type="caution">
    <text evidence="2">The sequence shown here is derived from an EMBL/GenBank/DDBJ whole genome shotgun (WGS) entry which is preliminary data.</text>
</comment>